<dbReference type="EMBL" id="NPBY01000061">
    <property type="protein sequence ID" value="PAD73960.1"/>
    <property type="molecule type" value="Genomic_DNA"/>
</dbReference>
<name>A0A268ELG8_9BACL</name>
<protein>
    <recommendedName>
        <fullName evidence="3">ArpU family transcriptional regulator</fullName>
    </recommendedName>
</protein>
<reference evidence="1 2" key="1">
    <citation type="submission" date="2017-07" db="EMBL/GenBank/DDBJ databases">
        <title>Isolation and whole genome analysis of endospore-forming bacteria from heroin.</title>
        <authorList>
            <person name="Kalinowski J."/>
            <person name="Ahrens B."/>
            <person name="Al-Dilaimi A."/>
            <person name="Winkler A."/>
            <person name="Wibberg D."/>
            <person name="Schleenbecker U."/>
            <person name="Ruckert C."/>
            <person name="Wolfel R."/>
            <person name="Grass G."/>
        </authorList>
    </citation>
    <scope>NUCLEOTIDE SEQUENCE [LARGE SCALE GENOMIC DNA]</scope>
    <source>
        <strain evidence="1 2">7537-G1</strain>
    </source>
</reference>
<dbReference type="Proteomes" id="UP000215596">
    <property type="component" value="Unassembled WGS sequence"/>
</dbReference>
<sequence length="118" mass="14015">MNRMIVKSVTPQFDKNQLLNAMKSLFEQYDICKRTPGNPDRDEYASAVESAVERLSDKEKELITQRYMIDYYRKDYQVYSFILDPPISKETYMKIRHRAFSKLFIMLSEKGIVREGDV</sequence>
<gene>
    <name evidence="1" type="ORF">CHH67_19195</name>
</gene>
<evidence type="ECO:0008006" key="3">
    <source>
        <dbReference type="Google" id="ProtNLM"/>
    </source>
</evidence>
<comment type="caution">
    <text evidence="1">The sequence shown here is derived from an EMBL/GenBank/DDBJ whole genome shotgun (WGS) entry which is preliminary data.</text>
</comment>
<proteinExistence type="predicted"/>
<evidence type="ECO:0000313" key="2">
    <source>
        <dbReference type="Proteomes" id="UP000215596"/>
    </source>
</evidence>
<evidence type="ECO:0000313" key="1">
    <source>
        <dbReference type="EMBL" id="PAD73960.1"/>
    </source>
</evidence>
<organism evidence="1 2">
    <name type="scientific">Paenibacillus campinasensis</name>
    <dbReference type="NCBI Taxonomy" id="66347"/>
    <lineage>
        <taxon>Bacteria</taxon>
        <taxon>Bacillati</taxon>
        <taxon>Bacillota</taxon>
        <taxon>Bacilli</taxon>
        <taxon>Bacillales</taxon>
        <taxon>Paenibacillaceae</taxon>
        <taxon>Paenibacillus</taxon>
    </lineage>
</organism>
<accession>A0A268ELG8</accession>
<dbReference type="OrthoDB" id="2631137at2"/>
<dbReference type="AlphaFoldDB" id="A0A268ELG8"/>